<keyword evidence="1" id="KW-1133">Transmembrane helix</keyword>
<organism evidence="2 3">
    <name type="scientific">Aegilops tauschii subsp. strangulata</name>
    <name type="common">Goatgrass</name>
    <dbReference type="NCBI Taxonomy" id="200361"/>
    <lineage>
        <taxon>Eukaryota</taxon>
        <taxon>Viridiplantae</taxon>
        <taxon>Streptophyta</taxon>
        <taxon>Embryophyta</taxon>
        <taxon>Tracheophyta</taxon>
        <taxon>Spermatophyta</taxon>
        <taxon>Magnoliopsida</taxon>
        <taxon>Liliopsida</taxon>
        <taxon>Poales</taxon>
        <taxon>Poaceae</taxon>
        <taxon>BOP clade</taxon>
        <taxon>Pooideae</taxon>
        <taxon>Triticodae</taxon>
        <taxon>Triticeae</taxon>
        <taxon>Triticinae</taxon>
        <taxon>Aegilops</taxon>
    </lineage>
</organism>
<evidence type="ECO:0000256" key="1">
    <source>
        <dbReference type="SAM" id="Phobius"/>
    </source>
</evidence>
<sequence>MWSSHQQQLHGPPHREAREAPGHQFIIILLALLGVSLVLEVCLCFYVVTHKIMEENSAVHYGKQVLHTYKLQESSMSLCEIVIEMARQFRLCNTEVVTKNFAN</sequence>
<evidence type="ECO:0000313" key="3">
    <source>
        <dbReference type="Proteomes" id="UP000015105"/>
    </source>
</evidence>
<dbReference type="Proteomes" id="UP000015105">
    <property type="component" value="Chromosome 7D"/>
</dbReference>
<evidence type="ECO:0000313" key="2">
    <source>
        <dbReference type="EnsemblPlants" id="AET7Gv20597900.8"/>
    </source>
</evidence>
<name>A0A453RJ74_AEGTS</name>
<keyword evidence="1" id="KW-0812">Transmembrane</keyword>
<protein>
    <submittedName>
        <fullName evidence="2">Uncharacterized protein</fullName>
    </submittedName>
</protein>
<feature type="transmembrane region" description="Helical" evidence="1">
    <location>
        <begin position="25"/>
        <end position="48"/>
    </location>
</feature>
<keyword evidence="3" id="KW-1185">Reference proteome</keyword>
<reference evidence="2" key="4">
    <citation type="submission" date="2019-03" db="UniProtKB">
        <authorList>
            <consortium name="EnsemblPlants"/>
        </authorList>
    </citation>
    <scope>IDENTIFICATION</scope>
</reference>
<reference evidence="3" key="1">
    <citation type="journal article" date="2014" name="Science">
        <title>Ancient hybridizations among the ancestral genomes of bread wheat.</title>
        <authorList>
            <consortium name="International Wheat Genome Sequencing Consortium,"/>
            <person name="Marcussen T."/>
            <person name="Sandve S.R."/>
            <person name="Heier L."/>
            <person name="Spannagl M."/>
            <person name="Pfeifer M."/>
            <person name="Jakobsen K.S."/>
            <person name="Wulff B.B."/>
            <person name="Steuernagel B."/>
            <person name="Mayer K.F."/>
            <person name="Olsen O.A."/>
        </authorList>
    </citation>
    <scope>NUCLEOTIDE SEQUENCE [LARGE SCALE GENOMIC DNA]</scope>
    <source>
        <strain evidence="3">cv. AL8/78</strain>
    </source>
</reference>
<proteinExistence type="predicted"/>
<keyword evidence="1" id="KW-0472">Membrane</keyword>
<reference evidence="3" key="2">
    <citation type="journal article" date="2017" name="Nat. Plants">
        <title>The Aegilops tauschii genome reveals multiple impacts of transposons.</title>
        <authorList>
            <person name="Zhao G."/>
            <person name="Zou C."/>
            <person name="Li K."/>
            <person name="Wang K."/>
            <person name="Li T."/>
            <person name="Gao L."/>
            <person name="Zhang X."/>
            <person name="Wang H."/>
            <person name="Yang Z."/>
            <person name="Liu X."/>
            <person name="Jiang W."/>
            <person name="Mao L."/>
            <person name="Kong X."/>
            <person name="Jiao Y."/>
            <person name="Jia J."/>
        </authorList>
    </citation>
    <scope>NUCLEOTIDE SEQUENCE [LARGE SCALE GENOMIC DNA]</scope>
    <source>
        <strain evidence="3">cv. AL8/78</strain>
    </source>
</reference>
<reference evidence="2" key="5">
    <citation type="journal article" date="2021" name="G3 (Bethesda)">
        <title>Aegilops tauschii genome assembly Aet v5.0 features greater sequence contiguity and improved annotation.</title>
        <authorList>
            <person name="Wang L."/>
            <person name="Zhu T."/>
            <person name="Rodriguez J.C."/>
            <person name="Deal K.R."/>
            <person name="Dubcovsky J."/>
            <person name="McGuire P.E."/>
            <person name="Lux T."/>
            <person name="Spannagl M."/>
            <person name="Mayer K.F.X."/>
            <person name="Baldrich P."/>
            <person name="Meyers B.C."/>
            <person name="Huo N."/>
            <person name="Gu Y.Q."/>
            <person name="Zhou H."/>
            <person name="Devos K.M."/>
            <person name="Bennetzen J.L."/>
            <person name="Unver T."/>
            <person name="Budak H."/>
            <person name="Gulick P.J."/>
            <person name="Galiba G."/>
            <person name="Kalapos B."/>
            <person name="Nelson D.R."/>
            <person name="Li P."/>
            <person name="You F.M."/>
            <person name="Luo M.C."/>
            <person name="Dvorak J."/>
        </authorList>
    </citation>
    <scope>NUCLEOTIDE SEQUENCE [LARGE SCALE GENOMIC DNA]</scope>
    <source>
        <strain evidence="2">cv. AL8/78</strain>
    </source>
</reference>
<dbReference type="EnsemblPlants" id="AET7Gv20597900.8">
    <property type="protein sequence ID" value="AET7Gv20597900.8"/>
    <property type="gene ID" value="AET7Gv20597900"/>
</dbReference>
<dbReference type="AlphaFoldDB" id="A0A453RJ74"/>
<reference evidence="2" key="3">
    <citation type="journal article" date="2017" name="Nature">
        <title>Genome sequence of the progenitor of the wheat D genome Aegilops tauschii.</title>
        <authorList>
            <person name="Luo M.C."/>
            <person name="Gu Y.Q."/>
            <person name="Puiu D."/>
            <person name="Wang H."/>
            <person name="Twardziok S.O."/>
            <person name="Deal K.R."/>
            <person name="Huo N."/>
            <person name="Zhu T."/>
            <person name="Wang L."/>
            <person name="Wang Y."/>
            <person name="McGuire P.E."/>
            <person name="Liu S."/>
            <person name="Long H."/>
            <person name="Ramasamy R.K."/>
            <person name="Rodriguez J.C."/>
            <person name="Van S.L."/>
            <person name="Yuan L."/>
            <person name="Wang Z."/>
            <person name="Xia Z."/>
            <person name="Xiao L."/>
            <person name="Anderson O.D."/>
            <person name="Ouyang S."/>
            <person name="Liang Y."/>
            <person name="Zimin A.V."/>
            <person name="Pertea G."/>
            <person name="Qi P."/>
            <person name="Bennetzen J.L."/>
            <person name="Dai X."/>
            <person name="Dawson M.W."/>
            <person name="Muller H.G."/>
            <person name="Kugler K."/>
            <person name="Rivarola-Duarte L."/>
            <person name="Spannagl M."/>
            <person name="Mayer K.F.X."/>
            <person name="Lu F.H."/>
            <person name="Bevan M.W."/>
            <person name="Leroy P."/>
            <person name="Li P."/>
            <person name="You F.M."/>
            <person name="Sun Q."/>
            <person name="Liu Z."/>
            <person name="Lyons E."/>
            <person name="Wicker T."/>
            <person name="Salzberg S.L."/>
            <person name="Devos K.M."/>
            <person name="Dvorak J."/>
        </authorList>
    </citation>
    <scope>NUCLEOTIDE SEQUENCE [LARGE SCALE GENOMIC DNA]</scope>
    <source>
        <strain evidence="2">cv. AL8/78</strain>
    </source>
</reference>
<dbReference type="Gramene" id="AET7Gv20597900.8">
    <property type="protein sequence ID" value="AET7Gv20597900.8"/>
    <property type="gene ID" value="AET7Gv20597900"/>
</dbReference>
<accession>A0A453RJ74</accession>